<evidence type="ECO:0000313" key="2">
    <source>
        <dbReference type="Proteomes" id="UP000009168"/>
    </source>
</evidence>
<dbReference type="EMBL" id="GG662699">
    <property type="protein sequence ID" value="EAR96036.1"/>
    <property type="molecule type" value="Genomic_DNA"/>
</dbReference>
<gene>
    <name evidence="1" type="ORF">TTHERM_00127010</name>
</gene>
<keyword evidence="2" id="KW-1185">Reference proteome</keyword>
<protein>
    <submittedName>
        <fullName evidence="1">Uncharacterized protein</fullName>
    </submittedName>
</protein>
<dbReference type="HOGENOM" id="CLU_2763491_0_0_1"/>
<dbReference type="AlphaFoldDB" id="I7M1C0"/>
<proteinExistence type="predicted"/>
<dbReference type="Proteomes" id="UP000009168">
    <property type="component" value="Unassembled WGS sequence"/>
</dbReference>
<dbReference type="InParanoid" id="I7M1C0"/>
<dbReference type="RefSeq" id="XP_001016281.1">
    <property type="nucleotide sequence ID" value="XM_001016281.1"/>
</dbReference>
<evidence type="ECO:0000313" key="1">
    <source>
        <dbReference type="EMBL" id="EAR96036.1"/>
    </source>
</evidence>
<reference evidence="2" key="1">
    <citation type="journal article" date="2006" name="PLoS Biol.">
        <title>Macronuclear genome sequence of the ciliate Tetrahymena thermophila, a model eukaryote.</title>
        <authorList>
            <person name="Eisen J.A."/>
            <person name="Coyne R.S."/>
            <person name="Wu M."/>
            <person name="Wu D."/>
            <person name="Thiagarajan M."/>
            <person name="Wortman J.R."/>
            <person name="Badger J.H."/>
            <person name="Ren Q."/>
            <person name="Amedeo P."/>
            <person name="Jones K.M."/>
            <person name="Tallon L.J."/>
            <person name="Delcher A.L."/>
            <person name="Salzberg S.L."/>
            <person name="Silva J.C."/>
            <person name="Haas B.J."/>
            <person name="Majoros W.H."/>
            <person name="Farzad M."/>
            <person name="Carlton J.M."/>
            <person name="Smith R.K. Jr."/>
            <person name="Garg J."/>
            <person name="Pearlman R.E."/>
            <person name="Karrer K.M."/>
            <person name="Sun L."/>
            <person name="Manning G."/>
            <person name="Elde N.C."/>
            <person name="Turkewitz A.P."/>
            <person name="Asai D.J."/>
            <person name="Wilkes D.E."/>
            <person name="Wang Y."/>
            <person name="Cai H."/>
            <person name="Collins K."/>
            <person name="Stewart B.A."/>
            <person name="Lee S.R."/>
            <person name="Wilamowska K."/>
            <person name="Weinberg Z."/>
            <person name="Ruzzo W.L."/>
            <person name="Wloga D."/>
            <person name="Gaertig J."/>
            <person name="Frankel J."/>
            <person name="Tsao C.-C."/>
            <person name="Gorovsky M.A."/>
            <person name="Keeling P.J."/>
            <person name="Waller R.F."/>
            <person name="Patron N.J."/>
            <person name="Cherry J.M."/>
            <person name="Stover N.A."/>
            <person name="Krieger C.J."/>
            <person name="del Toro C."/>
            <person name="Ryder H.F."/>
            <person name="Williamson S.C."/>
            <person name="Barbeau R.A."/>
            <person name="Hamilton E.P."/>
            <person name="Orias E."/>
        </authorList>
    </citation>
    <scope>NUCLEOTIDE SEQUENCE [LARGE SCALE GENOMIC DNA]</scope>
    <source>
        <strain evidence="2">SB210</strain>
    </source>
</reference>
<sequence>MAKTTKLAYLFKEYQGQKLYSHCMSWMAEKIKQQTNKQKHKEAKNQYSNIKKNNKSILNVLLEFQKSKLT</sequence>
<dbReference type="GeneID" id="7846820"/>
<accession>I7M1C0</accession>
<organism evidence="1 2">
    <name type="scientific">Tetrahymena thermophila (strain SB210)</name>
    <dbReference type="NCBI Taxonomy" id="312017"/>
    <lineage>
        <taxon>Eukaryota</taxon>
        <taxon>Sar</taxon>
        <taxon>Alveolata</taxon>
        <taxon>Ciliophora</taxon>
        <taxon>Intramacronucleata</taxon>
        <taxon>Oligohymenophorea</taxon>
        <taxon>Hymenostomatida</taxon>
        <taxon>Tetrahymenina</taxon>
        <taxon>Tetrahymenidae</taxon>
        <taxon>Tetrahymena</taxon>
    </lineage>
</organism>
<name>I7M1C0_TETTS</name>
<dbReference type="KEGG" id="tet:TTHERM_00127010"/>